<sequence>MYFLGKTKKSLYWSVADRVVAVMDRRTAEFSTSKIPADLEDWGRQRLTVAACLDDESRIIVNKDNECGVLKFFARSQDGSEWAWEKKIQLWDVLPGCDRSYFFGHLGRVWLTAVDTTIIVVEFQSWAYRLDIETMEAEQVSKDATRDIAFPCELPWPPSFHACTDLV</sequence>
<keyword evidence="2" id="KW-1185">Reference proteome</keyword>
<evidence type="ECO:0008006" key="3">
    <source>
        <dbReference type="Google" id="ProtNLM"/>
    </source>
</evidence>
<dbReference type="Gramene" id="TVU50181">
    <property type="protein sequence ID" value="TVU50181"/>
    <property type="gene ID" value="EJB05_01543"/>
</dbReference>
<evidence type="ECO:0000313" key="2">
    <source>
        <dbReference type="Proteomes" id="UP000324897"/>
    </source>
</evidence>
<name>A0A5J9WPZ7_9POAL</name>
<comment type="caution">
    <text evidence="1">The sequence shown here is derived from an EMBL/GenBank/DDBJ whole genome shotgun (WGS) entry which is preliminary data.</text>
</comment>
<reference evidence="1 2" key="1">
    <citation type="journal article" date="2019" name="Sci. Rep.">
        <title>A high-quality genome of Eragrostis curvula grass provides insights into Poaceae evolution and supports new strategies to enhance forage quality.</title>
        <authorList>
            <person name="Carballo J."/>
            <person name="Santos B.A.C.M."/>
            <person name="Zappacosta D."/>
            <person name="Garbus I."/>
            <person name="Selva J.P."/>
            <person name="Gallo C.A."/>
            <person name="Diaz A."/>
            <person name="Albertini E."/>
            <person name="Caccamo M."/>
            <person name="Echenique V."/>
        </authorList>
    </citation>
    <scope>NUCLEOTIDE SEQUENCE [LARGE SCALE GENOMIC DNA]</scope>
    <source>
        <strain evidence="2">cv. Victoria</strain>
        <tissue evidence="1">Leaf</tissue>
    </source>
</reference>
<dbReference type="OrthoDB" id="10604653at2759"/>
<evidence type="ECO:0000313" key="1">
    <source>
        <dbReference type="EMBL" id="TVU50181.1"/>
    </source>
</evidence>
<accession>A0A5J9WPZ7</accession>
<organism evidence="1 2">
    <name type="scientific">Eragrostis curvula</name>
    <name type="common">weeping love grass</name>
    <dbReference type="NCBI Taxonomy" id="38414"/>
    <lineage>
        <taxon>Eukaryota</taxon>
        <taxon>Viridiplantae</taxon>
        <taxon>Streptophyta</taxon>
        <taxon>Embryophyta</taxon>
        <taxon>Tracheophyta</taxon>
        <taxon>Spermatophyta</taxon>
        <taxon>Magnoliopsida</taxon>
        <taxon>Liliopsida</taxon>
        <taxon>Poales</taxon>
        <taxon>Poaceae</taxon>
        <taxon>PACMAD clade</taxon>
        <taxon>Chloridoideae</taxon>
        <taxon>Eragrostideae</taxon>
        <taxon>Eragrostidinae</taxon>
        <taxon>Eragrostis</taxon>
    </lineage>
</organism>
<protein>
    <recommendedName>
        <fullName evidence="3">F-box associated domain-containing protein</fullName>
    </recommendedName>
</protein>
<dbReference type="PANTHER" id="PTHR33207">
    <property type="entry name" value="F-BOX DOMAIN CONTAINING PROTEIN-RELATED"/>
    <property type="match status" value="1"/>
</dbReference>
<dbReference type="AlphaFoldDB" id="A0A5J9WPZ7"/>
<gene>
    <name evidence="1" type="ORF">EJB05_01543</name>
</gene>
<dbReference type="Proteomes" id="UP000324897">
    <property type="component" value="Chromosome 6"/>
</dbReference>
<dbReference type="EMBL" id="RWGY01000002">
    <property type="protein sequence ID" value="TVU50181.1"/>
    <property type="molecule type" value="Genomic_DNA"/>
</dbReference>
<proteinExistence type="predicted"/>
<feature type="non-terminal residue" evidence="1">
    <location>
        <position position="1"/>
    </location>
</feature>